<gene>
    <name evidence="2" type="ORF">SAMN02745132_04912</name>
</gene>
<evidence type="ECO:0000256" key="1">
    <source>
        <dbReference type="SAM" id="MobiDB-lite"/>
    </source>
</evidence>
<dbReference type="EMBL" id="FUXU01000216">
    <property type="protein sequence ID" value="SKA76040.1"/>
    <property type="molecule type" value="Genomic_DNA"/>
</dbReference>
<sequence length="125" mass="13895">MNITAITQDQLILIDGVGVSAVGGFRMERGEWALHFDTDKGIGHIEYLDSRPNLLLTQVHFDNAYHWLIEEFERAQAEAKREEEFDAQNMAASARPDGGRVDAHEAASSDGADIDADNREGSRHD</sequence>
<accession>A0A1T4WFH8</accession>
<feature type="compositionally biased region" description="Basic and acidic residues" evidence="1">
    <location>
        <begin position="116"/>
        <end position="125"/>
    </location>
</feature>
<reference evidence="3" key="1">
    <citation type="submission" date="2017-02" db="EMBL/GenBank/DDBJ databases">
        <authorList>
            <person name="Varghese N."/>
            <person name="Submissions S."/>
        </authorList>
    </citation>
    <scope>NUCLEOTIDE SEQUENCE [LARGE SCALE GENOMIC DNA]</scope>
    <source>
        <strain evidence="3">DSM 22720</strain>
    </source>
</reference>
<protein>
    <submittedName>
        <fullName evidence="2">Uncharacterized protein</fullName>
    </submittedName>
</protein>
<feature type="compositionally biased region" description="Basic and acidic residues" evidence="1">
    <location>
        <begin position="97"/>
        <end position="107"/>
    </location>
</feature>
<name>A0A1T4WFH8_9GAMM</name>
<proteinExistence type="predicted"/>
<keyword evidence="3" id="KW-1185">Reference proteome</keyword>
<dbReference type="Proteomes" id="UP000190162">
    <property type="component" value="Unassembled WGS sequence"/>
</dbReference>
<dbReference type="AlphaFoldDB" id="A0A1T4WFH8"/>
<feature type="region of interest" description="Disordered" evidence="1">
    <location>
        <begin position="78"/>
        <end position="125"/>
    </location>
</feature>
<evidence type="ECO:0000313" key="2">
    <source>
        <dbReference type="EMBL" id="SKA76040.1"/>
    </source>
</evidence>
<organism evidence="2 3">
    <name type="scientific">Enterovibrio nigricans DSM 22720</name>
    <dbReference type="NCBI Taxonomy" id="1121868"/>
    <lineage>
        <taxon>Bacteria</taxon>
        <taxon>Pseudomonadati</taxon>
        <taxon>Pseudomonadota</taxon>
        <taxon>Gammaproteobacteria</taxon>
        <taxon>Vibrionales</taxon>
        <taxon>Vibrionaceae</taxon>
        <taxon>Enterovibrio</taxon>
    </lineage>
</organism>
<evidence type="ECO:0000313" key="3">
    <source>
        <dbReference type="Proteomes" id="UP000190162"/>
    </source>
</evidence>